<dbReference type="AlphaFoldDB" id="A0A2C5YCR9"/>
<name>A0A2C5YCR9_9HYPO</name>
<dbReference type="EMBL" id="NJET01000027">
    <property type="protein sequence ID" value="PHH64671.1"/>
    <property type="molecule type" value="Genomic_DNA"/>
</dbReference>
<organism evidence="1 2">
    <name type="scientific">Ophiocordyceps australis</name>
    <dbReference type="NCBI Taxonomy" id="1399860"/>
    <lineage>
        <taxon>Eukaryota</taxon>
        <taxon>Fungi</taxon>
        <taxon>Dikarya</taxon>
        <taxon>Ascomycota</taxon>
        <taxon>Pezizomycotina</taxon>
        <taxon>Sordariomycetes</taxon>
        <taxon>Hypocreomycetidae</taxon>
        <taxon>Hypocreales</taxon>
        <taxon>Ophiocordycipitaceae</taxon>
        <taxon>Ophiocordyceps</taxon>
    </lineage>
</organism>
<dbReference type="Gene3D" id="2.80.10.50">
    <property type="match status" value="1"/>
</dbReference>
<evidence type="ECO:0000313" key="1">
    <source>
        <dbReference type="EMBL" id="PHH64671.1"/>
    </source>
</evidence>
<dbReference type="InterPro" id="IPR035992">
    <property type="entry name" value="Ricin_B-like_lectins"/>
</dbReference>
<evidence type="ECO:0008006" key="3">
    <source>
        <dbReference type="Google" id="ProtNLM"/>
    </source>
</evidence>
<proteinExistence type="predicted"/>
<dbReference type="Proteomes" id="UP000226192">
    <property type="component" value="Unassembled WGS sequence"/>
</dbReference>
<protein>
    <recommendedName>
        <fullName evidence="3">Ricin B lectin domain-containing protein</fullName>
    </recommendedName>
</protein>
<reference evidence="1 2" key="1">
    <citation type="submission" date="2017-06" db="EMBL/GenBank/DDBJ databases">
        <title>Ant-infecting Ophiocordyceps genomes reveal a high diversity of potential behavioral manipulation genes and a possible major role for enterotoxins.</title>
        <authorList>
            <person name="De Bekker C."/>
            <person name="Evans H.C."/>
            <person name="Brachmann A."/>
            <person name="Hughes D.P."/>
        </authorList>
    </citation>
    <scope>NUCLEOTIDE SEQUENCE [LARGE SCALE GENOMIC DNA]</scope>
    <source>
        <strain evidence="1 2">Map64</strain>
    </source>
</reference>
<sequence>MSPAITPLGNGNDAPDIDGTYVISVWGTQRVLQQTTLETSGSSSVRLRTYDGSDVQKWLVHSNKNNELTFCNVSTGKYLNLEYVVGSSFAAWETKDKGNDMYGIYCTPLSSGGYRISARCHYQDPAHVMMEGSDAITMATDQFNKALAMGLDRVA</sequence>
<comment type="caution">
    <text evidence="1">The sequence shown here is derived from an EMBL/GenBank/DDBJ whole genome shotgun (WGS) entry which is preliminary data.</text>
</comment>
<evidence type="ECO:0000313" key="2">
    <source>
        <dbReference type="Proteomes" id="UP000226192"/>
    </source>
</evidence>
<keyword evidence="2" id="KW-1185">Reference proteome</keyword>
<gene>
    <name evidence="1" type="ORF">CDD81_4112</name>
</gene>
<dbReference type="SUPFAM" id="SSF50370">
    <property type="entry name" value="Ricin B-like lectins"/>
    <property type="match status" value="1"/>
</dbReference>
<accession>A0A2C5YCR9</accession>